<evidence type="ECO:0000313" key="2">
    <source>
        <dbReference type="EMBL" id="PAU96378.1"/>
    </source>
</evidence>
<feature type="transmembrane region" description="Helical" evidence="1">
    <location>
        <begin position="110"/>
        <end position="130"/>
    </location>
</feature>
<dbReference type="Pfam" id="PF07077">
    <property type="entry name" value="DUF1345"/>
    <property type="match status" value="1"/>
</dbReference>
<evidence type="ECO:0008006" key="4">
    <source>
        <dbReference type="Google" id="ProtNLM"/>
    </source>
</evidence>
<feature type="transmembrane region" description="Helical" evidence="1">
    <location>
        <begin position="34"/>
        <end position="52"/>
    </location>
</feature>
<keyword evidence="1" id="KW-0472">Membrane</keyword>
<gene>
    <name evidence="2" type="ORF">CK240_14130</name>
</gene>
<organism evidence="2 3">
    <name type="scientific">Paracoccus salipaludis</name>
    <dbReference type="NCBI Taxonomy" id="2032623"/>
    <lineage>
        <taxon>Bacteria</taxon>
        <taxon>Pseudomonadati</taxon>
        <taxon>Pseudomonadota</taxon>
        <taxon>Alphaproteobacteria</taxon>
        <taxon>Rhodobacterales</taxon>
        <taxon>Paracoccaceae</taxon>
        <taxon>Paracoccus</taxon>
    </lineage>
</organism>
<keyword evidence="3" id="KW-1185">Reference proteome</keyword>
<dbReference type="EMBL" id="NSJZ01000015">
    <property type="protein sequence ID" value="PAU96378.1"/>
    <property type="molecule type" value="Genomic_DNA"/>
</dbReference>
<keyword evidence="1" id="KW-1133">Transmembrane helix</keyword>
<comment type="caution">
    <text evidence="2">The sequence shown here is derived from an EMBL/GenBank/DDBJ whole genome shotgun (WGS) entry which is preliminary data.</text>
</comment>
<protein>
    <recommendedName>
        <fullName evidence="4">DUF1345 domain-containing protein</fullName>
    </recommendedName>
</protein>
<feature type="transmembrane region" description="Helical" evidence="1">
    <location>
        <begin position="72"/>
        <end position="90"/>
    </location>
</feature>
<evidence type="ECO:0000313" key="3">
    <source>
        <dbReference type="Proteomes" id="UP000218023"/>
    </source>
</evidence>
<feature type="transmembrane region" description="Helical" evidence="1">
    <location>
        <begin position="9"/>
        <end position="28"/>
    </location>
</feature>
<proteinExistence type="predicted"/>
<dbReference type="Proteomes" id="UP000218023">
    <property type="component" value="Unassembled WGS sequence"/>
</dbReference>
<reference evidence="2 3" key="1">
    <citation type="submission" date="2017-09" db="EMBL/GenBank/DDBJ databases">
        <title>Paracoccus alkalisoli sp. nov., isolated from saline alkaline soil.</title>
        <authorList>
            <person name="Dong X."/>
            <person name="Zhang G."/>
        </authorList>
    </citation>
    <scope>NUCLEOTIDE SEQUENCE [LARGE SCALE GENOMIC DNA]</scope>
    <source>
        <strain evidence="2 3">WN007</strain>
    </source>
</reference>
<accession>A0A2A2GGA7</accession>
<dbReference type="AlphaFoldDB" id="A0A2A2GGA7"/>
<dbReference type="RefSeq" id="WP_095640982.1">
    <property type="nucleotide sequence ID" value="NZ_NSJZ01000015.1"/>
</dbReference>
<dbReference type="OrthoDB" id="64737at2"/>
<evidence type="ECO:0000256" key="1">
    <source>
        <dbReference type="SAM" id="Phobius"/>
    </source>
</evidence>
<name>A0A2A2GGA7_9RHOB</name>
<sequence length="223" mass="23678">MPAGLPHHIRFHGAFAVGLAAALLLAGLPVTDRILIGADLFFITYLSAMALWMRRRSGDDLRDHFADADEGVTLIVAMALGAVTCSLYAITQTLVAARTLDGSPWRPVLALAAVPLGWAMVHTVMAFHYARLFYAPAMDEGAAAGPPRDSGGLDFPGDCAEPAPWDFLYYSFALGMSAQTSDTAITTTDMRRVTLAHSVLSFFYNAVIVALAVSTGMALVQGG</sequence>
<feature type="transmembrane region" description="Helical" evidence="1">
    <location>
        <begin position="199"/>
        <end position="220"/>
    </location>
</feature>
<keyword evidence="1" id="KW-0812">Transmembrane</keyword>
<dbReference type="InterPro" id="IPR009781">
    <property type="entry name" value="DUF1345"/>
</dbReference>